<feature type="binding site" evidence="9">
    <location>
        <position position="228"/>
    </location>
    <ligand>
        <name>Mg(2+)</name>
        <dbReference type="ChEBI" id="CHEBI:18420"/>
        <label>2</label>
    </ligand>
</feature>
<feature type="binding site" evidence="9">
    <location>
        <position position="94"/>
    </location>
    <ligand>
        <name>Mg(2+)</name>
        <dbReference type="ChEBI" id="CHEBI:18420"/>
        <label>1</label>
    </ligand>
</feature>
<dbReference type="InterPro" id="IPR000312">
    <property type="entry name" value="Glycosyl_Trfase_fam3"/>
</dbReference>
<dbReference type="PANTHER" id="PTHR43285">
    <property type="entry name" value="ANTHRANILATE PHOSPHORIBOSYLTRANSFERASE"/>
    <property type="match status" value="1"/>
</dbReference>
<dbReference type="FunFam" id="3.40.1030.10:FF:000002">
    <property type="entry name" value="Anthranilate phosphoribosyltransferase"/>
    <property type="match status" value="1"/>
</dbReference>
<comment type="similarity">
    <text evidence="8">In the C-terminal section; belongs to the anthranilate phosphoribosyltransferase family.</text>
</comment>
<dbReference type="HAMAP" id="MF_00211">
    <property type="entry name" value="TrpD"/>
    <property type="match status" value="1"/>
</dbReference>
<gene>
    <name evidence="9 12" type="primary">trpD</name>
    <name evidence="12" type="ORF">IAC79_05805</name>
</gene>
<dbReference type="GO" id="GO:0000162">
    <property type="term" value="P:L-tryptophan biosynthetic process"/>
    <property type="evidence" value="ECO:0007669"/>
    <property type="project" value="UniProtKB-UniRule"/>
</dbReference>
<evidence type="ECO:0000256" key="8">
    <source>
        <dbReference type="ARBA" id="ARBA00061188"/>
    </source>
</evidence>
<feature type="binding site" evidence="9">
    <location>
        <position position="228"/>
    </location>
    <ligand>
        <name>Mg(2+)</name>
        <dbReference type="ChEBI" id="CHEBI:18420"/>
        <label>1</label>
    </ligand>
</feature>
<keyword evidence="2 9" id="KW-0028">Amino-acid biosynthesis</keyword>
<evidence type="ECO:0000256" key="7">
    <source>
        <dbReference type="ARBA" id="ARBA00052328"/>
    </source>
</evidence>
<feature type="binding site" evidence="9">
    <location>
        <position position="227"/>
    </location>
    <ligand>
        <name>Mg(2+)</name>
        <dbReference type="ChEBI" id="CHEBI:18420"/>
        <label>2</label>
    </ligand>
</feature>
<feature type="binding site" evidence="9">
    <location>
        <position position="168"/>
    </location>
    <ligand>
        <name>anthranilate</name>
        <dbReference type="ChEBI" id="CHEBI:16567"/>
        <label>2</label>
    </ligand>
</feature>
<keyword evidence="9" id="KW-0479">Metal-binding</keyword>
<feature type="binding site" evidence="9">
    <location>
        <begin position="110"/>
        <end position="118"/>
    </location>
    <ligand>
        <name>5-phospho-alpha-D-ribose 1-diphosphate</name>
        <dbReference type="ChEBI" id="CHEBI:58017"/>
    </ligand>
</feature>
<evidence type="ECO:0000259" key="10">
    <source>
        <dbReference type="Pfam" id="PF00591"/>
    </source>
</evidence>
<comment type="catalytic activity">
    <reaction evidence="7 9">
        <text>N-(5-phospho-beta-D-ribosyl)anthranilate + diphosphate = 5-phospho-alpha-D-ribose 1-diphosphate + anthranilate</text>
        <dbReference type="Rhea" id="RHEA:11768"/>
        <dbReference type="ChEBI" id="CHEBI:16567"/>
        <dbReference type="ChEBI" id="CHEBI:18277"/>
        <dbReference type="ChEBI" id="CHEBI:33019"/>
        <dbReference type="ChEBI" id="CHEBI:58017"/>
        <dbReference type="EC" id="2.4.2.18"/>
    </reaction>
</comment>
<dbReference type="InterPro" id="IPR036320">
    <property type="entry name" value="Glycosyl_Trfase_fam3_N_dom_sf"/>
</dbReference>
<dbReference type="NCBIfam" id="TIGR01245">
    <property type="entry name" value="trpD"/>
    <property type="match status" value="1"/>
</dbReference>
<reference evidence="12" key="2">
    <citation type="journal article" date="2021" name="PeerJ">
        <title>Extensive microbial diversity within the chicken gut microbiome revealed by metagenomics and culture.</title>
        <authorList>
            <person name="Gilroy R."/>
            <person name="Ravi A."/>
            <person name="Getino M."/>
            <person name="Pursley I."/>
            <person name="Horton D.L."/>
            <person name="Alikhan N.F."/>
            <person name="Baker D."/>
            <person name="Gharbi K."/>
            <person name="Hall N."/>
            <person name="Watson M."/>
            <person name="Adriaenssens E.M."/>
            <person name="Foster-Nyarko E."/>
            <person name="Jarju S."/>
            <person name="Secka A."/>
            <person name="Antonio M."/>
            <person name="Oren A."/>
            <person name="Chaudhuri R.R."/>
            <person name="La Ragione R."/>
            <person name="Hildebrand F."/>
            <person name="Pallen M.J."/>
        </authorList>
    </citation>
    <scope>NUCLEOTIDE SEQUENCE</scope>
    <source>
        <strain evidence="12">35461</strain>
    </source>
</reference>
<keyword evidence="4 9" id="KW-0808">Transferase</keyword>
<dbReference type="InterPro" id="IPR035902">
    <property type="entry name" value="Nuc_phospho_transferase"/>
</dbReference>
<evidence type="ECO:0000313" key="12">
    <source>
        <dbReference type="EMBL" id="HIV09607.1"/>
    </source>
</evidence>
<dbReference type="InterPro" id="IPR005940">
    <property type="entry name" value="Anthranilate_Pribosyl_Tfrase"/>
</dbReference>
<evidence type="ECO:0000256" key="1">
    <source>
        <dbReference type="ARBA" id="ARBA00004907"/>
    </source>
</evidence>
<dbReference type="Pfam" id="PF02885">
    <property type="entry name" value="Glycos_trans_3N"/>
    <property type="match status" value="1"/>
</dbReference>
<dbReference type="SUPFAM" id="SSF47648">
    <property type="entry name" value="Nucleoside phosphorylase/phosphoribosyltransferase N-terminal domain"/>
    <property type="match status" value="1"/>
</dbReference>
<evidence type="ECO:0000256" key="5">
    <source>
        <dbReference type="ARBA" id="ARBA00022822"/>
    </source>
</evidence>
<feature type="binding site" evidence="9">
    <location>
        <position position="82"/>
    </location>
    <ligand>
        <name>anthranilate</name>
        <dbReference type="ChEBI" id="CHEBI:16567"/>
        <label>1</label>
    </ligand>
</feature>
<evidence type="ECO:0000256" key="3">
    <source>
        <dbReference type="ARBA" id="ARBA00022676"/>
    </source>
</evidence>
<dbReference type="GO" id="GO:0004048">
    <property type="term" value="F:anthranilate phosphoribosyltransferase activity"/>
    <property type="evidence" value="ECO:0007669"/>
    <property type="project" value="UniProtKB-UniRule"/>
</dbReference>
<feature type="domain" description="Glycosyl transferase family 3" evidence="10">
    <location>
        <begin position="76"/>
        <end position="328"/>
    </location>
</feature>
<feature type="binding site" evidence="9">
    <location>
        <position position="90"/>
    </location>
    <ligand>
        <name>5-phospho-alpha-D-ribose 1-diphosphate</name>
        <dbReference type="ChEBI" id="CHEBI:58017"/>
    </ligand>
</feature>
<feature type="binding site" evidence="9">
    <location>
        <position position="113"/>
    </location>
    <ligand>
        <name>anthranilate</name>
        <dbReference type="ChEBI" id="CHEBI:16567"/>
        <label>1</label>
    </ligand>
</feature>
<comment type="cofactor">
    <cofactor evidence="9">
        <name>Mg(2+)</name>
        <dbReference type="ChEBI" id="CHEBI:18420"/>
    </cofactor>
    <text evidence="9">Binds 2 magnesium ions per monomer.</text>
</comment>
<keyword evidence="3 9" id="KW-0328">Glycosyltransferase</keyword>
<dbReference type="AlphaFoldDB" id="A0A9D1NNJ7"/>
<feature type="binding site" evidence="9">
    <location>
        <begin position="85"/>
        <end position="86"/>
    </location>
    <ligand>
        <name>5-phospho-alpha-D-ribose 1-diphosphate</name>
        <dbReference type="ChEBI" id="CHEBI:58017"/>
    </ligand>
</feature>
<evidence type="ECO:0000256" key="4">
    <source>
        <dbReference type="ARBA" id="ARBA00022679"/>
    </source>
</evidence>
<dbReference type="Gene3D" id="1.20.970.10">
    <property type="entry name" value="Transferase, Pyrimidine Nucleoside Phosphorylase, Chain C"/>
    <property type="match status" value="1"/>
</dbReference>
<feature type="binding site" evidence="9">
    <location>
        <position position="122"/>
    </location>
    <ligand>
        <name>5-phospho-alpha-D-ribose 1-diphosphate</name>
        <dbReference type="ChEBI" id="CHEBI:58017"/>
    </ligand>
</feature>
<dbReference type="InterPro" id="IPR017459">
    <property type="entry name" value="Glycosyl_Trfase_fam3_N_dom"/>
</dbReference>
<keyword evidence="6 9" id="KW-0057">Aromatic amino acid biosynthesis</keyword>
<dbReference type="EMBL" id="DVOR01000186">
    <property type="protein sequence ID" value="HIV09607.1"/>
    <property type="molecule type" value="Genomic_DNA"/>
</dbReference>
<organism evidence="12 13">
    <name type="scientific">Candidatus Spyradenecus faecavium</name>
    <dbReference type="NCBI Taxonomy" id="2840947"/>
    <lineage>
        <taxon>Bacteria</taxon>
        <taxon>Pseudomonadati</taxon>
        <taxon>Lentisphaerota</taxon>
        <taxon>Lentisphaeria</taxon>
        <taxon>Lentisphaerales</taxon>
        <taxon>Lentisphaeraceae</taxon>
        <taxon>Lentisphaeraceae incertae sedis</taxon>
        <taxon>Candidatus Spyradenecus</taxon>
    </lineage>
</organism>
<sequence length="341" mass="35071">MRELDRALADALARRDLSEAQMAAVLDEAVRGEADPVCLGALLVALRMKGESRAELVGAARFLLRHAVPVDVGLRPVTDMVGTGGDGGASFNVSTTAAFVAAGAGVVMAKHGNRAVSGKSGAADVLAACGFDLACPPEAMERAIAEVGIGFLFAPRLHPAFATVAPVRKALGVRTLFNLLGPLVNPTRPAAAVIGVYDAALTELMAGALHDLGVKRALIVHGHDGLDEFTVTAPSRVTALDPEGGLHTRELFPEILFGQRFPAADIRGGTPEENAARLRAVLEGRDRGGARAIVALNAAAAIFVSGRAPSIEEALPMAERAIDSGAALAKLSALVEASHVA</sequence>
<dbReference type="SUPFAM" id="SSF52418">
    <property type="entry name" value="Nucleoside phosphorylase/phosphoribosyltransferase catalytic domain"/>
    <property type="match status" value="1"/>
</dbReference>
<proteinExistence type="inferred from homology"/>
<accession>A0A9D1NNJ7</accession>
<reference evidence="12" key="1">
    <citation type="submission" date="2020-10" db="EMBL/GenBank/DDBJ databases">
        <authorList>
            <person name="Gilroy R."/>
        </authorList>
    </citation>
    <scope>NUCLEOTIDE SEQUENCE</scope>
    <source>
        <strain evidence="12">35461</strain>
    </source>
</reference>
<dbReference type="PANTHER" id="PTHR43285:SF2">
    <property type="entry name" value="ANTHRANILATE PHOSPHORIBOSYLTRANSFERASE"/>
    <property type="match status" value="1"/>
</dbReference>
<dbReference type="EC" id="2.4.2.18" evidence="9"/>
<dbReference type="Proteomes" id="UP000886845">
    <property type="component" value="Unassembled WGS sequence"/>
</dbReference>
<dbReference type="Gene3D" id="3.40.1030.10">
    <property type="entry name" value="Nucleoside phosphorylase/phosphoribosyltransferase catalytic domain"/>
    <property type="match status" value="1"/>
</dbReference>
<comment type="similarity">
    <text evidence="9">Belongs to the anthranilate phosphoribosyltransferase family.</text>
</comment>
<evidence type="ECO:0000256" key="9">
    <source>
        <dbReference type="HAMAP-Rule" id="MF_00211"/>
    </source>
</evidence>
<feature type="domain" description="Glycosyl transferase family 3 N-terminal" evidence="11">
    <location>
        <begin position="8"/>
        <end position="67"/>
    </location>
</feature>
<evidence type="ECO:0000256" key="2">
    <source>
        <dbReference type="ARBA" id="ARBA00022605"/>
    </source>
</evidence>
<comment type="caution">
    <text evidence="12">The sequence shown here is derived from an EMBL/GenBank/DDBJ whole genome shotgun (WGS) entry which is preliminary data.</text>
</comment>
<feature type="binding site" evidence="9">
    <location>
        <position position="82"/>
    </location>
    <ligand>
        <name>5-phospho-alpha-D-ribose 1-diphosphate</name>
        <dbReference type="ChEBI" id="CHEBI:58017"/>
    </ligand>
</feature>
<protein>
    <recommendedName>
        <fullName evidence="9">Anthranilate phosphoribosyltransferase</fullName>
        <ecNumber evidence="9">2.4.2.18</ecNumber>
    </recommendedName>
</protein>
<evidence type="ECO:0000259" key="11">
    <source>
        <dbReference type="Pfam" id="PF02885"/>
    </source>
</evidence>
<evidence type="ECO:0000256" key="6">
    <source>
        <dbReference type="ARBA" id="ARBA00023141"/>
    </source>
</evidence>
<comment type="pathway">
    <text evidence="1 9">Amino-acid biosynthesis; L-tryptophan biosynthesis; L-tryptophan from chorismate: step 2/5.</text>
</comment>
<feature type="binding site" evidence="9">
    <location>
        <begin position="92"/>
        <end position="95"/>
    </location>
    <ligand>
        <name>5-phospho-alpha-D-ribose 1-diphosphate</name>
        <dbReference type="ChEBI" id="CHEBI:58017"/>
    </ligand>
</feature>
<keyword evidence="5 9" id="KW-0822">Tryptophan biosynthesis</keyword>
<keyword evidence="9" id="KW-0460">Magnesium</keyword>
<name>A0A9D1NNJ7_9BACT</name>
<comment type="caution">
    <text evidence="9">Lacks conserved residue(s) required for the propagation of feature annotation.</text>
</comment>
<comment type="function">
    <text evidence="9">Catalyzes the transfer of the phosphoribosyl group of 5-phosphorylribose-1-pyrophosphate (PRPP) to anthranilate to yield N-(5'-phosphoribosyl)-anthranilate (PRA).</text>
</comment>
<dbReference type="GO" id="GO:0000287">
    <property type="term" value="F:magnesium ion binding"/>
    <property type="evidence" value="ECO:0007669"/>
    <property type="project" value="UniProtKB-UniRule"/>
</dbReference>
<dbReference type="GO" id="GO:0005829">
    <property type="term" value="C:cytosol"/>
    <property type="evidence" value="ECO:0007669"/>
    <property type="project" value="TreeGrafter"/>
</dbReference>
<comment type="subunit">
    <text evidence="9">Homodimer.</text>
</comment>
<evidence type="ECO:0000313" key="13">
    <source>
        <dbReference type="Proteomes" id="UP000886845"/>
    </source>
</evidence>
<dbReference type="Pfam" id="PF00591">
    <property type="entry name" value="Glycos_transf_3"/>
    <property type="match status" value="1"/>
</dbReference>